<dbReference type="OrthoDB" id="9398066at2759"/>
<evidence type="ECO:0000256" key="1">
    <source>
        <dbReference type="SAM" id="MobiDB-lite"/>
    </source>
</evidence>
<name>A0A3M0KCX0_HIRRU</name>
<reference evidence="2 3" key="1">
    <citation type="submission" date="2018-07" db="EMBL/GenBank/DDBJ databases">
        <title>A high quality draft genome assembly of the barn swallow (H. rustica rustica).</title>
        <authorList>
            <person name="Formenti G."/>
            <person name="Chiara M."/>
            <person name="Poveda L."/>
            <person name="Francoijs K.-J."/>
            <person name="Bonisoli-Alquati A."/>
            <person name="Canova L."/>
            <person name="Gianfranceschi L."/>
            <person name="Horner D.S."/>
            <person name="Saino N."/>
        </authorList>
    </citation>
    <scope>NUCLEOTIDE SEQUENCE [LARGE SCALE GENOMIC DNA]</scope>
    <source>
        <strain evidence="2">Chelidonia</strain>
        <tissue evidence="2">Blood</tissue>
    </source>
</reference>
<feature type="compositionally biased region" description="Basic residues" evidence="1">
    <location>
        <begin position="108"/>
        <end position="121"/>
    </location>
</feature>
<gene>
    <name evidence="2" type="ORF">DUI87_12208</name>
</gene>
<evidence type="ECO:0000313" key="2">
    <source>
        <dbReference type="EMBL" id="RMC11016.1"/>
    </source>
</evidence>
<evidence type="ECO:0000313" key="3">
    <source>
        <dbReference type="Proteomes" id="UP000269221"/>
    </source>
</evidence>
<comment type="caution">
    <text evidence="2">The sequence shown here is derived from an EMBL/GenBank/DDBJ whole genome shotgun (WGS) entry which is preliminary data.</text>
</comment>
<feature type="region of interest" description="Disordered" evidence="1">
    <location>
        <begin position="99"/>
        <end position="143"/>
    </location>
</feature>
<dbReference type="Proteomes" id="UP000269221">
    <property type="component" value="Unassembled WGS sequence"/>
</dbReference>
<keyword evidence="3" id="KW-1185">Reference proteome</keyword>
<proteinExistence type="predicted"/>
<dbReference type="AlphaFoldDB" id="A0A3M0KCX0"/>
<sequence length="194" mass="19698">MPRGPGGPGRGLADTGSIPLALAQAKATLDQAQVVLRVSLDSARAALGVAEDGHLLLALAAVALSCEVARRGLGTSRRHLAIAAGHQRDMAQRLRHLRPAGGGCQGQRRGHRGHQRGHRGRAGAVGGGDAGAQDLGGRCHTRQGGDAVGDAGTGFPNAVRVLRDIVVALGTSGEGHEEVARRLEVAQEALAGQG</sequence>
<organism evidence="2 3">
    <name type="scientific">Hirundo rustica rustica</name>
    <dbReference type="NCBI Taxonomy" id="333673"/>
    <lineage>
        <taxon>Eukaryota</taxon>
        <taxon>Metazoa</taxon>
        <taxon>Chordata</taxon>
        <taxon>Craniata</taxon>
        <taxon>Vertebrata</taxon>
        <taxon>Euteleostomi</taxon>
        <taxon>Archelosauria</taxon>
        <taxon>Archosauria</taxon>
        <taxon>Dinosauria</taxon>
        <taxon>Saurischia</taxon>
        <taxon>Theropoda</taxon>
        <taxon>Coelurosauria</taxon>
        <taxon>Aves</taxon>
        <taxon>Neognathae</taxon>
        <taxon>Neoaves</taxon>
        <taxon>Telluraves</taxon>
        <taxon>Australaves</taxon>
        <taxon>Passeriformes</taxon>
        <taxon>Sylvioidea</taxon>
        <taxon>Hirundinidae</taxon>
        <taxon>Hirundo</taxon>
    </lineage>
</organism>
<protein>
    <submittedName>
        <fullName evidence="2">Uncharacterized protein</fullName>
    </submittedName>
</protein>
<accession>A0A3M0KCX0</accession>
<dbReference type="EMBL" id="QRBI01000110">
    <property type="protein sequence ID" value="RMC11016.1"/>
    <property type="molecule type" value="Genomic_DNA"/>
</dbReference>